<keyword evidence="6" id="KW-1185">Reference proteome</keyword>
<name>A0AAV5VPW5_9BILA</name>
<feature type="non-terminal residue" evidence="5">
    <location>
        <position position="1"/>
    </location>
</feature>
<dbReference type="Pfam" id="PF00104">
    <property type="entry name" value="Hormone_recep"/>
    <property type="match status" value="1"/>
</dbReference>
<evidence type="ECO:0000256" key="2">
    <source>
        <dbReference type="ARBA" id="ARBA00023163"/>
    </source>
</evidence>
<dbReference type="Gene3D" id="1.10.565.10">
    <property type="entry name" value="Retinoid X Receptor"/>
    <property type="match status" value="1"/>
</dbReference>
<reference evidence="5" key="1">
    <citation type="submission" date="2023-10" db="EMBL/GenBank/DDBJ databases">
        <title>Genome assembly of Pristionchus species.</title>
        <authorList>
            <person name="Yoshida K."/>
            <person name="Sommer R.J."/>
        </authorList>
    </citation>
    <scope>NUCLEOTIDE SEQUENCE</scope>
    <source>
        <strain evidence="5">RS5133</strain>
    </source>
</reference>
<dbReference type="PANTHER" id="PTHR46011:SF6">
    <property type="entry name" value="HIGH ZINC ACTIVATED NUCLEAR RECEPTOR PROTEIN"/>
    <property type="match status" value="1"/>
</dbReference>
<keyword evidence="2" id="KW-0804">Transcription</keyword>
<keyword evidence="1" id="KW-0805">Transcription regulation</keyword>
<dbReference type="PANTHER" id="PTHR46011">
    <property type="entry name" value="NUCLEAR HORMONE RECEPTOR FAMILY MEMBER NHR-86-RELATED"/>
    <property type="match status" value="1"/>
</dbReference>
<dbReference type="AlphaFoldDB" id="A0AAV5VPW5"/>
<dbReference type="SMART" id="SM00430">
    <property type="entry name" value="HOLI"/>
    <property type="match status" value="1"/>
</dbReference>
<comment type="caution">
    <text evidence="5">The sequence shown here is derived from an EMBL/GenBank/DDBJ whole genome shotgun (WGS) entry which is preliminary data.</text>
</comment>
<dbReference type="InterPro" id="IPR035500">
    <property type="entry name" value="NHR-like_dom_sf"/>
</dbReference>
<dbReference type="SUPFAM" id="SSF48508">
    <property type="entry name" value="Nuclear receptor ligand-binding domain"/>
    <property type="match status" value="1"/>
</dbReference>
<evidence type="ECO:0000256" key="1">
    <source>
        <dbReference type="ARBA" id="ARBA00023015"/>
    </source>
</evidence>
<dbReference type="InterPro" id="IPR000536">
    <property type="entry name" value="Nucl_hrmn_rcpt_lig-bd"/>
</dbReference>
<proteinExistence type="predicted"/>
<keyword evidence="3" id="KW-0675">Receptor</keyword>
<evidence type="ECO:0000313" key="6">
    <source>
        <dbReference type="Proteomes" id="UP001432322"/>
    </source>
</evidence>
<evidence type="ECO:0000259" key="4">
    <source>
        <dbReference type="SMART" id="SM00430"/>
    </source>
</evidence>
<dbReference type="GO" id="GO:0005634">
    <property type="term" value="C:nucleus"/>
    <property type="evidence" value="ECO:0007669"/>
    <property type="project" value="TreeGrafter"/>
</dbReference>
<dbReference type="Proteomes" id="UP001432322">
    <property type="component" value="Unassembled WGS sequence"/>
</dbReference>
<dbReference type="GO" id="GO:0003700">
    <property type="term" value="F:DNA-binding transcription factor activity"/>
    <property type="evidence" value="ECO:0007669"/>
    <property type="project" value="TreeGrafter"/>
</dbReference>
<sequence length="264" mass="31430">LDRVKRAYELSVSIRLKEEQRLAVLAKLKTFSEQKDLYINNLEFFYLLYPIIFKELAKLLRCVIPQFDEIPDNLKCAIFTSLIGKFNALEFYYGSQGRFKRQGLCMCSLITVFDFDNLEEWLDVEGLTRKDDMMRTFRYYCDEYMTIFSRMQRTNRITETEFHSMIAILICQLDTTLHLPDKIQRVFDDTRAQVFEELQVYYREEMGLRDYSSRLGNIMTLSAALSELHRNSEEQINLYSLLFDIRSQDQMLQQALCCKEKVTK</sequence>
<feature type="domain" description="NR LBD" evidence="4">
    <location>
        <begin position="50"/>
        <end position="229"/>
    </location>
</feature>
<evidence type="ECO:0000313" key="5">
    <source>
        <dbReference type="EMBL" id="GMT21574.1"/>
    </source>
</evidence>
<gene>
    <name evidence="5" type="ORF">PFISCL1PPCAC_12871</name>
</gene>
<dbReference type="EMBL" id="BTSY01000004">
    <property type="protein sequence ID" value="GMT21574.1"/>
    <property type="molecule type" value="Genomic_DNA"/>
</dbReference>
<protein>
    <recommendedName>
        <fullName evidence="4">NR LBD domain-containing protein</fullName>
    </recommendedName>
</protein>
<accession>A0AAV5VPW5</accession>
<evidence type="ECO:0000256" key="3">
    <source>
        <dbReference type="ARBA" id="ARBA00023170"/>
    </source>
</evidence>
<organism evidence="5 6">
    <name type="scientific">Pristionchus fissidentatus</name>
    <dbReference type="NCBI Taxonomy" id="1538716"/>
    <lineage>
        <taxon>Eukaryota</taxon>
        <taxon>Metazoa</taxon>
        <taxon>Ecdysozoa</taxon>
        <taxon>Nematoda</taxon>
        <taxon>Chromadorea</taxon>
        <taxon>Rhabditida</taxon>
        <taxon>Rhabditina</taxon>
        <taxon>Diplogasteromorpha</taxon>
        <taxon>Diplogasteroidea</taxon>
        <taxon>Neodiplogasteridae</taxon>
        <taxon>Pristionchus</taxon>
    </lineage>
</organism>